<comment type="similarity">
    <text evidence="2">Belongs to the actin-binding proteins ADF family. Twinfilin subfamily.</text>
</comment>
<proteinExistence type="inferred from homology"/>
<dbReference type="RefSeq" id="XP_019020211.1">
    <property type="nucleotide sequence ID" value="XM_019163702.1"/>
</dbReference>
<evidence type="ECO:0000313" key="10">
    <source>
        <dbReference type="EMBL" id="ODQ49098.1"/>
    </source>
</evidence>
<keyword evidence="11" id="KW-1185">Reference proteome</keyword>
<keyword evidence="3" id="KW-0963">Cytoplasm</keyword>
<dbReference type="GO" id="GO:0030042">
    <property type="term" value="P:actin filament depolymerization"/>
    <property type="evidence" value="ECO:0007669"/>
    <property type="project" value="TreeGrafter"/>
</dbReference>
<dbReference type="GO" id="GO:0051015">
    <property type="term" value="F:actin filament binding"/>
    <property type="evidence" value="ECO:0007669"/>
    <property type="project" value="TreeGrafter"/>
</dbReference>
<dbReference type="GeneID" id="30180389"/>
<reference evidence="10 11" key="1">
    <citation type="journal article" date="2016" name="Proc. Natl. Acad. Sci. U.S.A.">
        <title>Comparative genomics of biotechnologically important yeasts.</title>
        <authorList>
            <person name="Riley R."/>
            <person name="Haridas S."/>
            <person name="Wolfe K.H."/>
            <person name="Lopes M.R."/>
            <person name="Hittinger C.T."/>
            <person name="Goeker M."/>
            <person name="Salamov A.A."/>
            <person name="Wisecaver J.H."/>
            <person name="Long T.M."/>
            <person name="Calvey C.H."/>
            <person name="Aerts A.L."/>
            <person name="Barry K.W."/>
            <person name="Choi C."/>
            <person name="Clum A."/>
            <person name="Coughlan A.Y."/>
            <person name="Deshpande S."/>
            <person name="Douglass A.P."/>
            <person name="Hanson S.J."/>
            <person name="Klenk H.-P."/>
            <person name="LaButti K.M."/>
            <person name="Lapidus A."/>
            <person name="Lindquist E.A."/>
            <person name="Lipzen A.M."/>
            <person name="Meier-Kolthoff J.P."/>
            <person name="Ohm R.A."/>
            <person name="Otillar R.P."/>
            <person name="Pangilinan J.L."/>
            <person name="Peng Y."/>
            <person name="Rokas A."/>
            <person name="Rosa C.A."/>
            <person name="Scheuner C."/>
            <person name="Sibirny A.A."/>
            <person name="Slot J.C."/>
            <person name="Stielow J.B."/>
            <person name="Sun H."/>
            <person name="Kurtzman C.P."/>
            <person name="Blackwell M."/>
            <person name="Grigoriev I.V."/>
            <person name="Jeffries T.W."/>
        </authorList>
    </citation>
    <scope>NUCLEOTIDE SEQUENCE [LARGE SCALE GENOMIC DNA]</scope>
    <source>
        <strain evidence="10 11">NRRL Y-2026</strain>
    </source>
</reference>
<keyword evidence="5" id="KW-0009">Actin-binding</keyword>
<evidence type="ECO:0000256" key="1">
    <source>
        <dbReference type="ARBA" id="ARBA00004245"/>
    </source>
</evidence>
<dbReference type="GO" id="GO:0005884">
    <property type="term" value="C:actin filament"/>
    <property type="evidence" value="ECO:0007669"/>
    <property type="project" value="TreeGrafter"/>
</dbReference>
<organism evidence="10 11">
    <name type="scientific">Pichia membranifaciens NRRL Y-2026</name>
    <dbReference type="NCBI Taxonomy" id="763406"/>
    <lineage>
        <taxon>Eukaryota</taxon>
        <taxon>Fungi</taxon>
        <taxon>Dikarya</taxon>
        <taxon>Ascomycota</taxon>
        <taxon>Saccharomycotina</taxon>
        <taxon>Pichiomycetes</taxon>
        <taxon>Pichiales</taxon>
        <taxon>Pichiaceae</taxon>
        <taxon>Pichia</taxon>
    </lineage>
</organism>
<comment type="subcellular location">
    <subcellularLocation>
        <location evidence="1">Cytoplasm</location>
        <location evidence="1">Cytoskeleton</location>
    </subcellularLocation>
</comment>
<dbReference type="Proteomes" id="UP000094455">
    <property type="component" value="Unassembled WGS sequence"/>
</dbReference>
<dbReference type="PANTHER" id="PTHR13759">
    <property type="entry name" value="TWINFILIN"/>
    <property type="match status" value="1"/>
</dbReference>
<evidence type="ECO:0000256" key="5">
    <source>
        <dbReference type="ARBA" id="ARBA00023203"/>
    </source>
</evidence>
<dbReference type="Gene3D" id="3.40.20.10">
    <property type="entry name" value="Severin"/>
    <property type="match status" value="2"/>
</dbReference>
<dbReference type="PANTHER" id="PTHR13759:SF1">
    <property type="entry name" value="TWINFILIN"/>
    <property type="match status" value="1"/>
</dbReference>
<dbReference type="SUPFAM" id="SSF55753">
    <property type="entry name" value="Actin depolymerizing proteins"/>
    <property type="match status" value="2"/>
</dbReference>
<evidence type="ECO:0000256" key="8">
    <source>
        <dbReference type="SAM" id="MobiDB-lite"/>
    </source>
</evidence>
<gene>
    <name evidence="10" type="ORF">PICMEDRAFT_70672</name>
</gene>
<dbReference type="InterPro" id="IPR029006">
    <property type="entry name" value="ADF-H/Gelsolin-like_dom_sf"/>
</dbReference>
<dbReference type="PROSITE" id="PS51263">
    <property type="entry name" value="ADF_H"/>
    <property type="match status" value="2"/>
</dbReference>
<dbReference type="InterPro" id="IPR028458">
    <property type="entry name" value="Twinfilin"/>
</dbReference>
<evidence type="ECO:0000256" key="3">
    <source>
        <dbReference type="ARBA" id="ARBA00022490"/>
    </source>
</evidence>
<dbReference type="AlphaFoldDB" id="A0A1E3NTU4"/>
<keyword evidence="4" id="KW-0677">Repeat</keyword>
<dbReference type="CDD" id="cd11285">
    <property type="entry name" value="ADF_Twf-N_like"/>
    <property type="match status" value="1"/>
</dbReference>
<feature type="compositionally biased region" description="Basic residues" evidence="8">
    <location>
        <begin position="327"/>
        <end position="337"/>
    </location>
</feature>
<dbReference type="STRING" id="763406.A0A1E3NTU4"/>
<evidence type="ECO:0000313" key="11">
    <source>
        <dbReference type="Proteomes" id="UP000094455"/>
    </source>
</evidence>
<dbReference type="GO" id="GO:0051016">
    <property type="term" value="P:barbed-end actin filament capping"/>
    <property type="evidence" value="ECO:0007669"/>
    <property type="project" value="TreeGrafter"/>
</dbReference>
<evidence type="ECO:0000256" key="6">
    <source>
        <dbReference type="ARBA" id="ARBA00023212"/>
    </source>
</evidence>
<accession>A0A1E3NTU4</accession>
<comment type="subunit">
    <text evidence="7">Interacts with G-actin; ADP-actin form.</text>
</comment>
<sequence length="337" mass="35769">MSSQSGIVPSAEVVVQVHDFVASEGRALTLTIDASSLSVDVGATTKATADLDADLDAIASQQLSDVECQYLLLRYGNGGKLAFISYVPDNASVRYKMLYASSKNTLLRSLGGELFDPILFVNSADELTAAGWRKIVHSMDGAVPLTESEQNLRDVREKELYLNSSKASHSGQLVSDSSNALLFQIDPALEPLLAAGSASPASLISLEISEEVLKLIDSADSVAVEDLVDRVQPISGPSYHLYTADTGACFFILTCPSGSKVRERMLYAANKQGLLNHLKSNGWEFSKVVEAGDADEIELSELQTAAGGDSGATAPDTAGPGGSARLRFAKPKGPRRR</sequence>
<evidence type="ECO:0000256" key="7">
    <source>
        <dbReference type="ARBA" id="ARBA00038532"/>
    </source>
</evidence>
<keyword evidence="6" id="KW-0206">Cytoskeleton</keyword>
<dbReference type="SMART" id="SM00102">
    <property type="entry name" value="ADF"/>
    <property type="match status" value="2"/>
</dbReference>
<dbReference type="EMBL" id="KV454001">
    <property type="protein sequence ID" value="ODQ49098.1"/>
    <property type="molecule type" value="Genomic_DNA"/>
</dbReference>
<evidence type="ECO:0000256" key="2">
    <source>
        <dbReference type="ARBA" id="ARBA00009557"/>
    </source>
</evidence>
<evidence type="ECO:0000259" key="9">
    <source>
        <dbReference type="PROSITE" id="PS51263"/>
    </source>
</evidence>
<dbReference type="InterPro" id="IPR002108">
    <property type="entry name" value="ADF-H"/>
</dbReference>
<dbReference type="Pfam" id="PF00241">
    <property type="entry name" value="Cofilin_ADF"/>
    <property type="match status" value="2"/>
</dbReference>
<feature type="region of interest" description="Disordered" evidence="8">
    <location>
        <begin position="300"/>
        <end position="337"/>
    </location>
</feature>
<dbReference type="GO" id="GO:0005737">
    <property type="term" value="C:cytoplasm"/>
    <property type="evidence" value="ECO:0007669"/>
    <property type="project" value="TreeGrafter"/>
</dbReference>
<name>A0A1E3NTU4_9ASCO</name>
<dbReference type="OrthoDB" id="10006997at2759"/>
<evidence type="ECO:0000256" key="4">
    <source>
        <dbReference type="ARBA" id="ARBA00022737"/>
    </source>
</evidence>
<feature type="domain" description="ADF-H" evidence="9">
    <location>
        <begin position="177"/>
        <end position="307"/>
    </location>
</feature>
<dbReference type="GO" id="GO:0003785">
    <property type="term" value="F:actin monomer binding"/>
    <property type="evidence" value="ECO:0007669"/>
    <property type="project" value="TreeGrafter"/>
</dbReference>
<feature type="domain" description="ADF-H" evidence="9">
    <location>
        <begin position="5"/>
        <end position="137"/>
    </location>
</feature>
<protein>
    <recommendedName>
        <fullName evidence="9">ADF-H domain-containing protein</fullName>
    </recommendedName>
</protein>